<feature type="domain" description="Polymerase nucleotidyl transferase" evidence="1">
    <location>
        <begin position="13"/>
        <end position="94"/>
    </location>
</feature>
<dbReference type="Gene3D" id="3.30.460.10">
    <property type="entry name" value="Beta Polymerase, domain 2"/>
    <property type="match status" value="1"/>
</dbReference>
<sequence>MRLSLEKINLLKSTILSILPNATIYLFGSRVDDNKRGGDIDILILGDRKLNFIEKAQIEKVFFIKFGEQKLDLISFDYNSKDTFKEVALMEAIKL</sequence>
<gene>
    <name evidence="2" type="ORF">MNB_SV-9-73</name>
</gene>
<organism evidence="2">
    <name type="scientific">hydrothermal vent metagenome</name>
    <dbReference type="NCBI Taxonomy" id="652676"/>
    <lineage>
        <taxon>unclassified sequences</taxon>
        <taxon>metagenomes</taxon>
        <taxon>ecological metagenomes</taxon>
    </lineage>
</organism>
<name>A0A1W1CFK4_9ZZZZ</name>
<dbReference type="EMBL" id="FPHG01000067">
    <property type="protein sequence ID" value="SFV64566.1"/>
    <property type="molecule type" value="Genomic_DNA"/>
</dbReference>
<dbReference type="SUPFAM" id="SSF81301">
    <property type="entry name" value="Nucleotidyltransferase"/>
    <property type="match status" value="1"/>
</dbReference>
<dbReference type="CDD" id="cd05403">
    <property type="entry name" value="NT_KNTase_like"/>
    <property type="match status" value="1"/>
</dbReference>
<dbReference type="AlphaFoldDB" id="A0A1W1CFK4"/>
<dbReference type="InterPro" id="IPR043519">
    <property type="entry name" value="NT_sf"/>
</dbReference>
<evidence type="ECO:0000259" key="1">
    <source>
        <dbReference type="Pfam" id="PF01909"/>
    </source>
</evidence>
<protein>
    <recommendedName>
        <fullName evidence="1">Polymerase nucleotidyl transferase domain-containing protein</fullName>
    </recommendedName>
</protein>
<reference evidence="2" key="1">
    <citation type="submission" date="2016-10" db="EMBL/GenBank/DDBJ databases">
        <authorList>
            <person name="de Groot N.N."/>
        </authorList>
    </citation>
    <scope>NUCLEOTIDE SEQUENCE</scope>
</reference>
<proteinExistence type="predicted"/>
<dbReference type="GO" id="GO:0016779">
    <property type="term" value="F:nucleotidyltransferase activity"/>
    <property type="evidence" value="ECO:0007669"/>
    <property type="project" value="InterPro"/>
</dbReference>
<accession>A0A1W1CFK4</accession>
<dbReference type="Pfam" id="PF01909">
    <property type="entry name" value="NTP_transf_2"/>
    <property type="match status" value="1"/>
</dbReference>
<evidence type="ECO:0000313" key="2">
    <source>
        <dbReference type="EMBL" id="SFV64566.1"/>
    </source>
</evidence>
<dbReference type="InterPro" id="IPR002934">
    <property type="entry name" value="Polymerase_NTP_transf_dom"/>
</dbReference>